<dbReference type="AlphaFoldDB" id="A0A6A3MA89"/>
<gene>
    <name evidence="3" type="ORF">PR001_g12439</name>
</gene>
<dbReference type="InterPro" id="IPR009057">
    <property type="entry name" value="Homeodomain-like_sf"/>
</dbReference>
<comment type="caution">
    <text evidence="3">The sequence shown here is derived from an EMBL/GenBank/DDBJ whole genome shotgun (WGS) entry which is preliminary data.</text>
</comment>
<dbReference type="InterPro" id="IPR050863">
    <property type="entry name" value="CenT-Element_Derived"/>
</dbReference>
<dbReference type="PANTHER" id="PTHR19303:SF73">
    <property type="entry name" value="PROTEIN PDC2"/>
    <property type="match status" value="1"/>
</dbReference>
<proteinExistence type="predicted"/>
<protein>
    <recommendedName>
        <fullName evidence="2">HTH CENPB-type domain-containing protein</fullName>
    </recommendedName>
</protein>
<name>A0A6A3MA89_9STRA</name>
<dbReference type="PROSITE" id="PS51253">
    <property type="entry name" value="HTH_CENPB"/>
    <property type="match status" value="1"/>
</dbReference>
<evidence type="ECO:0000313" key="4">
    <source>
        <dbReference type="Proteomes" id="UP000429607"/>
    </source>
</evidence>
<organism evidence="3 4">
    <name type="scientific">Phytophthora rubi</name>
    <dbReference type="NCBI Taxonomy" id="129364"/>
    <lineage>
        <taxon>Eukaryota</taxon>
        <taxon>Sar</taxon>
        <taxon>Stramenopiles</taxon>
        <taxon>Oomycota</taxon>
        <taxon>Peronosporomycetes</taxon>
        <taxon>Peronosporales</taxon>
        <taxon>Peronosporaceae</taxon>
        <taxon>Phytophthora</taxon>
    </lineage>
</organism>
<dbReference type="Gene3D" id="1.10.10.60">
    <property type="entry name" value="Homeodomain-like"/>
    <property type="match status" value="1"/>
</dbReference>
<dbReference type="InterPro" id="IPR004875">
    <property type="entry name" value="DDE_SF_endonuclease_dom"/>
</dbReference>
<dbReference type="EMBL" id="QXFV01000809">
    <property type="protein sequence ID" value="KAE9025394.1"/>
    <property type="molecule type" value="Genomic_DNA"/>
</dbReference>
<dbReference type="InterPro" id="IPR006600">
    <property type="entry name" value="HTH_CenpB_DNA-bd_dom"/>
</dbReference>
<dbReference type="GO" id="GO:0003677">
    <property type="term" value="F:DNA binding"/>
    <property type="evidence" value="ECO:0007669"/>
    <property type="project" value="UniProtKB-KW"/>
</dbReference>
<keyword evidence="1" id="KW-0238">DNA-binding</keyword>
<dbReference type="PANTHER" id="PTHR19303">
    <property type="entry name" value="TRANSPOSON"/>
    <property type="match status" value="1"/>
</dbReference>
<accession>A0A6A3MA89</accession>
<feature type="domain" description="HTH CENPB-type" evidence="2">
    <location>
        <begin position="40"/>
        <end position="112"/>
    </location>
</feature>
<dbReference type="SUPFAM" id="SSF46689">
    <property type="entry name" value="Homeodomain-like"/>
    <property type="match status" value="1"/>
</dbReference>
<dbReference type="Pfam" id="PF03184">
    <property type="entry name" value="DDE_1"/>
    <property type="match status" value="1"/>
</dbReference>
<dbReference type="SMART" id="SM00674">
    <property type="entry name" value="CENPB"/>
    <property type="match status" value="1"/>
</dbReference>
<dbReference type="GO" id="GO:0005634">
    <property type="term" value="C:nucleus"/>
    <property type="evidence" value="ECO:0007669"/>
    <property type="project" value="TreeGrafter"/>
</dbReference>
<evidence type="ECO:0000313" key="3">
    <source>
        <dbReference type="EMBL" id="KAE9025394.1"/>
    </source>
</evidence>
<dbReference type="Proteomes" id="UP000429607">
    <property type="component" value="Unassembled WGS sequence"/>
</dbReference>
<dbReference type="Pfam" id="PF03221">
    <property type="entry name" value="HTH_Tnp_Tc5"/>
    <property type="match status" value="1"/>
</dbReference>
<evidence type="ECO:0000259" key="2">
    <source>
        <dbReference type="PROSITE" id="PS51253"/>
    </source>
</evidence>
<reference evidence="3 4" key="1">
    <citation type="submission" date="2018-09" db="EMBL/GenBank/DDBJ databases">
        <title>Genomic investigation of the strawberry pathogen Phytophthora fragariae indicates pathogenicity is determined by transcriptional variation in three key races.</title>
        <authorList>
            <person name="Adams T.M."/>
            <person name="Armitage A.D."/>
            <person name="Sobczyk M.K."/>
            <person name="Bates H.J."/>
            <person name="Dunwell J.M."/>
            <person name="Nellist C.F."/>
            <person name="Harrison R.J."/>
        </authorList>
    </citation>
    <scope>NUCLEOTIDE SEQUENCE [LARGE SCALE GENOMIC DNA]</scope>
    <source>
        <strain evidence="3 4">SCRP249</strain>
    </source>
</reference>
<evidence type="ECO:0000256" key="1">
    <source>
        <dbReference type="ARBA" id="ARBA00023125"/>
    </source>
</evidence>
<sequence length="500" mass="56787">MNNSMLAEWIYATFKARVSRATLARLRNLPSSYFSHVDLSATKRRRVKFPQFERELREFFFQNEAKTAMADDVLLLKAQELAERLGIDSTQLRFSNGWLQSFKKRKGIRSHVLHGEGGAVEDDAVRDARLELQELVAQFAPDDVFNFDETALFYRLAPNRTLATTIRKGKKKEKPRLTLAFCCNTTGSDKLDPIVIGTAKNPRCFKKGAAIKGKPILYKSSKNAWMTSVIFDEWLHHFNMRMAASNHKVLLLVDNASCHKILRNLTHVTVHFLPPNMTSAVQPLDAGVIRSFKARYRKYFVRWCLDALEANITRKLNVLEAVQFSIDTWAGATPTTITNCWVKTRILGGTMLGRVCTDTDYIEAVSGNEMEELTAILLKWEGAVSASEYLTVDEDVPVHEPDVIVDEVAGSDTVSQDVQEEEDQEPTIQPATALRHCMELSAFLLQCGEQTDRERRALQTVTALVRETTVKAKRQRTMHDFFTCTTYIFLTESILYESLL</sequence>